<gene>
    <name evidence="2" type="ORF">UFOVP361_91</name>
</gene>
<name>A0A6J7WWF7_9CAUD</name>
<reference evidence="2" key="1">
    <citation type="submission" date="2020-05" db="EMBL/GenBank/DDBJ databases">
        <authorList>
            <person name="Chiriac C."/>
            <person name="Salcher M."/>
            <person name="Ghai R."/>
            <person name="Kavagutti S V."/>
        </authorList>
    </citation>
    <scope>NUCLEOTIDE SEQUENCE</scope>
</reference>
<feature type="region of interest" description="Disordered" evidence="1">
    <location>
        <begin position="52"/>
        <end position="80"/>
    </location>
</feature>
<evidence type="ECO:0000256" key="1">
    <source>
        <dbReference type="SAM" id="MobiDB-lite"/>
    </source>
</evidence>
<accession>A0A6J7WWF7</accession>
<proteinExistence type="predicted"/>
<dbReference type="EMBL" id="LR798301">
    <property type="protein sequence ID" value="CAB5222291.1"/>
    <property type="molecule type" value="Genomic_DNA"/>
</dbReference>
<organism evidence="2">
    <name type="scientific">uncultured Caudovirales phage</name>
    <dbReference type="NCBI Taxonomy" id="2100421"/>
    <lineage>
        <taxon>Viruses</taxon>
        <taxon>Duplodnaviria</taxon>
        <taxon>Heunggongvirae</taxon>
        <taxon>Uroviricota</taxon>
        <taxon>Caudoviricetes</taxon>
        <taxon>Peduoviridae</taxon>
        <taxon>Maltschvirus</taxon>
        <taxon>Maltschvirus maltsch</taxon>
    </lineage>
</organism>
<sequence length="80" mass="9008">MANGKDERDNPRRRPMSADMFRAVTRVKKAFPGTQEVQMPSNWVAPWDIEDARNNDNEGVGPTGKNWADLTGFSEGELKD</sequence>
<evidence type="ECO:0000313" key="2">
    <source>
        <dbReference type="EMBL" id="CAB5222291.1"/>
    </source>
</evidence>
<protein>
    <submittedName>
        <fullName evidence="2">Uncharacterized protein</fullName>
    </submittedName>
</protein>